<dbReference type="Gene3D" id="1.10.20.10">
    <property type="entry name" value="Histone, subunit A"/>
    <property type="match status" value="1"/>
</dbReference>
<feature type="compositionally biased region" description="Basic and acidic residues" evidence="3">
    <location>
        <begin position="104"/>
        <end position="117"/>
    </location>
</feature>
<accession>A0A7N0U6V3</accession>
<dbReference type="GO" id="GO:0046982">
    <property type="term" value="F:protein heterodimerization activity"/>
    <property type="evidence" value="ECO:0007669"/>
    <property type="project" value="InterPro"/>
</dbReference>
<feature type="compositionally biased region" description="Low complexity" evidence="3">
    <location>
        <begin position="122"/>
        <end position="143"/>
    </location>
</feature>
<evidence type="ECO:0000256" key="1">
    <source>
        <dbReference type="ARBA" id="ARBA00004123"/>
    </source>
</evidence>
<dbReference type="GO" id="GO:0008623">
    <property type="term" value="C:CHRAC"/>
    <property type="evidence" value="ECO:0007669"/>
    <property type="project" value="TreeGrafter"/>
</dbReference>
<dbReference type="GO" id="GO:0031507">
    <property type="term" value="P:heterochromatin formation"/>
    <property type="evidence" value="ECO:0007669"/>
    <property type="project" value="TreeGrafter"/>
</dbReference>
<dbReference type="Gramene" id="Kaladp0056s0125.2.v1.1">
    <property type="protein sequence ID" value="Kaladp0056s0125.2.v1.1"/>
    <property type="gene ID" value="Kaladp0056s0125.v1.1"/>
</dbReference>
<dbReference type="AlphaFoldDB" id="A0A7N0U6V3"/>
<sequence>MDELTVDVEQLPKTIVRRVVKEKLSDLSDDGPVMVHKDAVLAFSEAARVFIHYLSATANDICKESRRQIVNAEDVLKALEEIEFPEFVDPLKASLDVYREIHTGKREATTPKENESKKKSKISASETASRSKKATNASNTKNNKSAKKKVLNGTKSNSKNKKAVNGTPSTSTKKAKKK</sequence>
<dbReference type="InterPro" id="IPR009072">
    <property type="entry name" value="Histone-fold"/>
</dbReference>
<dbReference type="GO" id="GO:0031490">
    <property type="term" value="F:chromatin DNA binding"/>
    <property type="evidence" value="ECO:0007669"/>
    <property type="project" value="TreeGrafter"/>
</dbReference>
<dbReference type="EnsemblPlants" id="Kaladp0056s0125.1.v1.1">
    <property type="protein sequence ID" value="Kaladp0056s0125.1.v1.1"/>
    <property type="gene ID" value="Kaladp0056s0125.v1.1"/>
</dbReference>
<dbReference type="Pfam" id="PF00808">
    <property type="entry name" value="CBFD_NFYB_HMF"/>
    <property type="match status" value="1"/>
</dbReference>
<evidence type="ECO:0000313" key="6">
    <source>
        <dbReference type="Proteomes" id="UP000594263"/>
    </source>
</evidence>
<keyword evidence="2" id="KW-0539">Nucleus</keyword>
<dbReference type="EnsemblPlants" id="Kaladp0056s0125.2.v1.1">
    <property type="protein sequence ID" value="Kaladp0056s0125.2.v1.1"/>
    <property type="gene ID" value="Kaladp0056s0125.v1.1"/>
</dbReference>
<evidence type="ECO:0000313" key="5">
    <source>
        <dbReference type="EnsemblPlants" id="Kaladp0056s0125.2.v1.1"/>
    </source>
</evidence>
<dbReference type="OMA" id="KQNHRTI"/>
<organism evidence="5 6">
    <name type="scientific">Kalanchoe fedtschenkoi</name>
    <name type="common">Lavender scallops</name>
    <name type="synonym">South American air plant</name>
    <dbReference type="NCBI Taxonomy" id="63787"/>
    <lineage>
        <taxon>Eukaryota</taxon>
        <taxon>Viridiplantae</taxon>
        <taxon>Streptophyta</taxon>
        <taxon>Embryophyta</taxon>
        <taxon>Tracheophyta</taxon>
        <taxon>Spermatophyta</taxon>
        <taxon>Magnoliopsida</taxon>
        <taxon>eudicotyledons</taxon>
        <taxon>Gunneridae</taxon>
        <taxon>Pentapetalae</taxon>
        <taxon>Saxifragales</taxon>
        <taxon>Crassulaceae</taxon>
        <taxon>Kalanchoe</taxon>
    </lineage>
</organism>
<dbReference type="GO" id="GO:0006974">
    <property type="term" value="P:DNA damage response"/>
    <property type="evidence" value="ECO:0007669"/>
    <property type="project" value="TreeGrafter"/>
</dbReference>
<dbReference type="CDD" id="cd22928">
    <property type="entry name" value="HFD_POLE3_DPB4"/>
    <property type="match status" value="1"/>
</dbReference>
<dbReference type="InterPro" id="IPR003958">
    <property type="entry name" value="CBFA_NFYB_domain"/>
</dbReference>
<feature type="region of interest" description="Disordered" evidence="3">
    <location>
        <begin position="104"/>
        <end position="178"/>
    </location>
</feature>
<dbReference type="PANTHER" id="PTHR46172:SF1">
    <property type="entry name" value="DNA POLYMERASE EPSILON SUBUNIT 3"/>
    <property type="match status" value="1"/>
</dbReference>
<feature type="domain" description="Transcription factor CBF/NF-Y/archaeal histone" evidence="4">
    <location>
        <begin position="10"/>
        <end position="79"/>
    </location>
</feature>
<dbReference type="GO" id="GO:0006272">
    <property type="term" value="P:leading strand elongation"/>
    <property type="evidence" value="ECO:0007669"/>
    <property type="project" value="TreeGrafter"/>
</dbReference>
<reference evidence="5" key="1">
    <citation type="submission" date="2021-01" db="UniProtKB">
        <authorList>
            <consortium name="EnsemblPlants"/>
        </authorList>
    </citation>
    <scope>IDENTIFICATION</scope>
</reference>
<evidence type="ECO:0000256" key="2">
    <source>
        <dbReference type="ARBA" id="ARBA00023242"/>
    </source>
</evidence>
<keyword evidence="6" id="KW-1185">Reference proteome</keyword>
<dbReference type="Gramene" id="Kaladp0056s0125.1.v1.1">
    <property type="protein sequence ID" value="Kaladp0056s0125.1.v1.1"/>
    <property type="gene ID" value="Kaladp0056s0125.v1.1"/>
</dbReference>
<evidence type="ECO:0000259" key="4">
    <source>
        <dbReference type="Pfam" id="PF00808"/>
    </source>
</evidence>
<dbReference type="SUPFAM" id="SSF47113">
    <property type="entry name" value="Histone-fold"/>
    <property type="match status" value="1"/>
</dbReference>
<dbReference type="Proteomes" id="UP000594263">
    <property type="component" value="Unplaced"/>
</dbReference>
<comment type="subcellular location">
    <subcellularLocation>
        <location evidence="1">Nucleus</location>
    </subcellularLocation>
</comment>
<dbReference type="InterPro" id="IPR051377">
    <property type="entry name" value="DNA_Pol-Epsilon_Subunit"/>
</dbReference>
<evidence type="ECO:0000256" key="3">
    <source>
        <dbReference type="SAM" id="MobiDB-lite"/>
    </source>
</evidence>
<name>A0A7N0U6V3_KALFE</name>
<protein>
    <recommendedName>
        <fullName evidence="4">Transcription factor CBF/NF-Y/archaeal histone domain-containing protein</fullName>
    </recommendedName>
</protein>
<dbReference type="PANTHER" id="PTHR46172">
    <property type="entry name" value="DNA POLYMERASE EPSILON SUBUNIT 3"/>
    <property type="match status" value="1"/>
</dbReference>
<dbReference type="GO" id="GO:0008622">
    <property type="term" value="C:epsilon DNA polymerase complex"/>
    <property type="evidence" value="ECO:0007669"/>
    <property type="project" value="TreeGrafter"/>
</dbReference>
<proteinExistence type="predicted"/>